<reference evidence="2 3" key="1">
    <citation type="journal article" date="2010" name="Science">
        <title>Genomic comparison of the ants Camponotus floridanus and Harpegnathos saltator.</title>
        <authorList>
            <person name="Bonasio R."/>
            <person name="Zhang G."/>
            <person name="Ye C."/>
            <person name="Mutti N.S."/>
            <person name="Fang X."/>
            <person name="Qin N."/>
            <person name="Donahue G."/>
            <person name="Yang P."/>
            <person name="Li Q."/>
            <person name="Li C."/>
            <person name="Zhang P."/>
            <person name="Huang Z."/>
            <person name="Berger S.L."/>
            <person name="Reinberg D."/>
            <person name="Wang J."/>
            <person name="Liebig J."/>
        </authorList>
    </citation>
    <scope>NUCLEOTIDE SEQUENCE [LARGE SCALE GENOMIC DNA]</scope>
    <source>
        <strain evidence="3">C129</strain>
    </source>
</reference>
<accession>E2B030</accession>
<dbReference type="InParanoid" id="E2B030"/>
<feature type="compositionally biased region" description="Polar residues" evidence="1">
    <location>
        <begin position="23"/>
        <end position="34"/>
    </location>
</feature>
<protein>
    <submittedName>
        <fullName evidence="2">Uncharacterized protein</fullName>
    </submittedName>
</protein>
<evidence type="ECO:0000313" key="3">
    <source>
        <dbReference type="Proteomes" id="UP000000311"/>
    </source>
</evidence>
<dbReference type="EMBL" id="GL444372">
    <property type="protein sequence ID" value="EFN60956.1"/>
    <property type="molecule type" value="Genomic_DNA"/>
</dbReference>
<feature type="compositionally biased region" description="Basic residues" evidence="1">
    <location>
        <begin position="1"/>
        <end position="10"/>
    </location>
</feature>
<dbReference type="AlphaFoldDB" id="E2B030"/>
<feature type="region of interest" description="Disordered" evidence="1">
    <location>
        <begin position="1"/>
        <end position="34"/>
    </location>
</feature>
<evidence type="ECO:0000313" key="2">
    <source>
        <dbReference type="EMBL" id="EFN60956.1"/>
    </source>
</evidence>
<gene>
    <name evidence="2" type="ORF">EAG_06409</name>
</gene>
<organism evidence="3">
    <name type="scientific">Camponotus floridanus</name>
    <name type="common">Florida carpenter ant</name>
    <dbReference type="NCBI Taxonomy" id="104421"/>
    <lineage>
        <taxon>Eukaryota</taxon>
        <taxon>Metazoa</taxon>
        <taxon>Ecdysozoa</taxon>
        <taxon>Arthropoda</taxon>
        <taxon>Hexapoda</taxon>
        <taxon>Insecta</taxon>
        <taxon>Pterygota</taxon>
        <taxon>Neoptera</taxon>
        <taxon>Endopterygota</taxon>
        <taxon>Hymenoptera</taxon>
        <taxon>Apocrita</taxon>
        <taxon>Aculeata</taxon>
        <taxon>Formicoidea</taxon>
        <taxon>Formicidae</taxon>
        <taxon>Formicinae</taxon>
        <taxon>Camponotus</taxon>
    </lineage>
</organism>
<proteinExistence type="predicted"/>
<sequence length="53" mass="6130">MVPLFKKRQIRSNATKRREEANSDSSDNPIIQITTSPIKLVDRPLIRPRQVSK</sequence>
<dbReference type="Proteomes" id="UP000000311">
    <property type="component" value="Unassembled WGS sequence"/>
</dbReference>
<name>E2B030_CAMFO</name>
<evidence type="ECO:0000256" key="1">
    <source>
        <dbReference type="SAM" id="MobiDB-lite"/>
    </source>
</evidence>
<keyword evidence="3" id="KW-1185">Reference proteome</keyword>